<sequence>MTEVTAKDSDFGDKVHISSHPVISHKITTLRSSTTRCGTFRAVLRELTYHLGYEATSRLSTKPVQISVPVKTHDGETHVDHTGQKLVERVALIPILRSGQGMVEAMTELLPNAAVHHIGMYKVAGANPVQYYNKLPRQCDADVAFILDPSIITSQTTMSVIQILKKWGVKEIHVISVLASRTGLQAIVEKYPDVYFSLGAIDEVTETGELLPGMGDAGDRQFGTVAADEDEEELMHPSRRKRTLSEAL</sequence>
<evidence type="ECO:0000259" key="2">
    <source>
        <dbReference type="Pfam" id="PF14681"/>
    </source>
</evidence>
<dbReference type="EMBL" id="BDSP01000259">
    <property type="protein sequence ID" value="GAX27715.1"/>
    <property type="molecule type" value="Genomic_DNA"/>
</dbReference>
<proteinExistence type="predicted"/>
<accession>A0A1Z5KNM0</accession>
<dbReference type="Pfam" id="PF14681">
    <property type="entry name" value="UPRTase"/>
    <property type="match status" value="1"/>
</dbReference>
<dbReference type="CDD" id="cd06223">
    <property type="entry name" value="PRTases_typeI"/>
    <property type="match status" value="1"/>
</dbReference>
<feature type="domain" description="Phosphoribosyltransferase" evidence="2">
    <location>
        <begin position="18"/>
        <end position="224"/>
    </location>
</feature>
<dbReference type="InParanoid" id="A0A1Z5KNM0"/>
<dbReference type="NCBIfam" id="NF001097">
    <property type="entry name" value="PRK00129.1"/>
    <property type="match status" value="1"/>
</dbReference>
<reference evidence="3 4" key="1">
    <citation type="journal article" date="2015" name="Plant Cell">
        <title>Oil accumulation by the oleaginous diatom Fistulifera solaris as revealed by the genome and transcriptome.</title>
        <authorList>
            <person name="Tanaka T."/>
            <person name="Maeda Y."/>
            <person name="Veluchamy A."/>
            <person name="Tanaka M."/>
            <person name="Abida H."/>
            <person name="Marechal E."/>
            <person name="Bowler C."/>
            <person name="Muto M."/>
            <person name="Sunaga Y."/>
            <person name="Tanaka M."/>
            <person name="Yoshino T."/>
            <person name="Taniguchi T."/>
            <person name="Fukuda Y."/>
            <person name="Nemoto M."/>
            <person name="Matsumoto M."/>
            <person name="Wong P.S."/>
            <person name="Aburatani S."/>
            <person name="Fujibuchi W."/>
        </authorList>
    </citation>
    <scope>NUCLEOTIDE SEQUENCE [LARGE SCALE GENOMIC DNA]</scope>
    <source>
        <strain evidence="3 4">JPCC DA0580</strain>
    </source>
</reference>
<organism evidence="3 4">
    <name type="scientific">Fistulifera solaris</name>
    <name type="common">Oleaginous diatom</name>
    <dbReference type="NCBI Taxonomy" id="1519565"/>
    <lineage>
        <taxon>Eukaryota</taxon>
        <taxon>Sar</taxon>
        <taxon>Stramenopiles</taxon>
        <taxon>Ochrophyta</taxon>
        <taxon>Bacillariophyta</taxon>
        <taxon>Bacillariophyceae</taxon>
        <taxon>Bacillariophycidae</taxon>
        <taxon>Naviculales</taxon>
        <taxon>Naviculaceae</taxon>
        <taxon>Fistulifera</taxon>
    </lineage>
</organism>
<dbReference type="Proteomes" id="UP000198406">
    <property type="component" value="Unassembled WGS sequence"/>
</dbReference>
<gene>
    <name evidence="3" type="ORF">FisN_13Hh187</name>
</gene>
<dbReference type="OrthoDB" id="10257085at2759"/>
<protein>
    <submittedName>
        <fullName evidence="3">Uracil phosphoribosyltransferase</fullName>
        <ecNumber evidence="3">2.4.2.9</ecNumber>
    </submittedName>
</protein>
<evidence type="ECO:0000256" key="1">
    <source>
        <dbReference type="SAM" id="MobiDB-lite"/>
    </source>
</evidence>
<feature type="region of interest" description="Disordered" evidence="1">
    <location>
        <begin position="225"/>
        <end position="248"/>
    </location>
</feature>
<keyword evidence="3" id="KW-0328">Glycosyltransferase</keyword>
<dbReference type="InterPro" id="IPR029057">
    <property type="entry name" value="PRTase-like"/>
</dbReference>
<dbReference type="SUPFAM" id="SSF53271">
    <property type="entry name" value="PRTase-like"/>
    <property type="match status" value="1"/>
</dbReference>
<comment type="caution">
    <text evidence="3">The sequence shown here is derived from an EMBL/GenBank/DDBJ whole genome shotgun (WGS) entry which is preliminary data.</text>
</comment>
<dbReference type="Gene3D" id="3.40.50.2020">
    <property type="match status" value="1"/>
</dbReference>
<dbReference type="InterPro" id="IPR000836">
    <property type="entry name" value="PRTase_dom"/>
</dbReference>
<dbReference type="GO" id="GO:0004845">
    <property type="term" value="F:uracil phosphoribosyltransferase activity"/>
    <property type="evidence" value="ECO:0007669"/>
    <property type="project" value="UniProtKB-EC"/>
</dbReference>
<keyword evidence="4" id="KW-1185">Reference proteome</keyword>
<evidence type="ECO:0000313" key="3">
    <source>
        <dbReference type="EMBL" id="GAX27715.1"/>
    </source>
</evidence>
<keyword evidence="3" id="KW-0808">Transferase</keyword>
<dbReference type="EC" id="2.4.2.9" evidence="3"/>
<dbReference type="AlphaFoldDB" id="A0A1Z5KNM0"/>
<name>A0A1Z5KNM0_FISSO</name>
<evidence type="ECO:0000313" key="4">
    <source>
        <dbReference type="Proteomes" id="UP000198406"/>
    </source>
</evidence>